<evidence type="ECO:0000256" key="3">
    <source>
        <dbReference type="SAM" id="SignalP"/>
    </source>
</evidence>
<evidence type="ECO:0000256" key="1">
    <source>
        <dbReference type="ARBA" id="ARBA00008614"/>
    </source>
</evidence>
<dbReference type="GO" id="GO:0005634">
    <property type="term" value="C:nucleus"/>
    <property type="evidence" value="ECO:0007669"/>
    <property type="project" value="TreeGrafter"/>
</dbReference>
<sequence>MFSVKCVVTCVLCFLSRGFGGQTTRMGLGSPSYPPRVHDLSWIKPKMMQQVLSLNKQIDTVQALKGLSSHSIPNSRSVSPNLSGKQSGTTGTAQLTIFYNGEINVYDVSAEKAKSIFMLASGENNSNQLSQTEEPQNFSALAEQGQIAKLHGDLPIARKQSLQRFLQKRKDRMIMAAPYSQKEQGKCDII</sequence>
<dbReference type="Proteomes" id="UP000824469">
    <property type="component" value="Unassembled WGS sequence"/>
</dbReference>
<dbReference type="PROSITE" id="PS51320">
    <property type="entry name" value="TIFY"/>
    <property type="match status" value="1"/>
</dbReference>
<dbReference type="PANTHER" id="PTHR33077:SF61">
    <property type="entry name" value="PROTEIN TIFY 3A-RELATED"/>
    <property type="match status" value="1"/>
</dbReference>
<dbReference type="InterPro" id="IPR040390">
    <property type="entry name" value="TIFY/JAZ"/>
</dbReference>
<dbReference type="GO" id="GO:0009611">
    <property type="term" value="P:response to wounding"/>
    <property type="evidence" value="ECO:0007669"/>
    <property type="project" value="TreeGrafter"/>
</dbReference>
<comment type="caution">
    <text evidence="5">The sequence shown here is derived from an EMBL/GenBank/DDBJ whole genome shotgun (WGS) entry which is preliminary data.</text>
</comment>
<comment type="similarity">
    <text evidence="1">Belongs to the TIFY/JAZ family.</text>
</comment>
<keyword evidence="3" id="KW-0732">Signal</keyword>
<proteinExistence type="inferred from homology"/>
<dbReference type="Pfam" id="PF06200">
    <property type="entry name" value="tify"/>
    <property type="match status" value="1"/>
</dbReference>
<dbReference type="Pfam" id="PF09425">
    <property type="entry name" value="Jas_motif"/>
    <property type="match status" value="1"/>
</dbReference>
<name>A0AA38LMM2_TAXCH</name>
<dbReference type="GO" id="GO:2000022">
    <property type="term" value="P:regulation of jasmonic acid mediated signaling pathway"/>
    <property type="evidence" value="ECO:0007669"/>
    <property type="project" value="TreeGrafter"/>
</dbReference>
<reference evidence="5 6" key="1">
    <citation type="journal article" date="2021" name="Nat. Plants">
        <title>The Taxus genome provides insights into paclitaxel biosynthesis.</title>
        <authorList>
            <person name="Xiong X."/>
            <person name="Gou J."/>
            <person name="Liao Q."/>
            <person name="Li Y."/>
            <person name="Zhou Q."/>
            <person name="Bi G."/>
            <person name="Li C."/>
            <person name="Du R."/>
            <person name="Wang X."/>
            <person name="Sun T."/>
            <person name="Guo L."/>
            <person name="Liang H."/>
            <person name="Lu P."/>
            <person name="Wu Y."/>
            <person name="Zhang Z."/>
            <person name="Ro D.K."/>
            <person name="Shang Y."/>
            <person name="Huang S."/>
            <person name="Yan J."/>
        </authorList>
    </citation>
    <scope>NUCLEOTIDE SEQUENCE [LARGE SCALE GENOMIC DNA]</scope>
    <source>
        <strain evidence="5">Ta-2019</strain>
    </source>
</reference>
<keyword evidence="6" id="KW-1185">Reference proteome</keyword>
<dbReference type="EMBL" id="JAHRHJ020000001">
    <property type="protein sequence ID" value="KAH9329314.1"/>
    <property type="molecule type" value="Genomic_DNA"/>
</dbReference>
<protein>
    <recommendedName>
        <fullName evidence="4">Tify domain-containing protein</fullName>
    </recommendedName>
</protein>
<accession>A0AA38LMM2</accession>
<feature type="domain" description="Tify" evidence="4">
    <location>
        <begin position="88"/>
        <end position="122"/>
    </location>
</feature>
<dbReference type="GO" id="GO:0031347">
    <property type="term" value="P:regulation of defense response"/>
    <property type="evidence" value="ECO:0007669"/>
    <property type="project" value="TreeGrafter"/>
</dbReference>
<feature type="chain" id="PRO_5041229765" description="Tify domain-containing protein" evidence="3">
    <location>
        <begin position="21"/>
        <end position="190"/>
    </location>
</feature>
<evidence type="ECO:0000259" key="4">
    <source>
        <dbReference type="PROSITE" id="PS51320"/>
    </source>
</evidence>
<dbReference type="InterPro" id="IPR018467">
    <property type="entry name" value="CCT_CS"/>
</dbReference>
<feature type="region of interest" description="Disordered" evidence="2">
    <location>
        <begin position="69"/>
        <end position="88"/>
    </location>
</feature>
<evidence type="ECO:0000313" key="5">
    <source>
        <dbReference type="EMBL" id="KAH9329314.1"/>
    </source>
</evidence>
<evidence type="ECO:0000256" key="2">
    <source>
        <dbReference type="SAM" id="MobiDB-lite"/>
    </source>
</evidence>
<organism evidence="5 6">
    <name type="scientific">Taxus chinensis</name>
    <name type="common">Chinese yew</name>
    <name type="synonym">Taxus wallichiana var. chinensis</name>
    <dbReference type="NCBI Taxonomy" id="29808"/>
    <lineage>
        <taxon>Eukaryota</taxon>
        <taxon>Viridiplantae</taxon>
        <taxon>Streptophyta</taxon>
        <taxon>Embryophyta</taxon>
        <taxon>Tracheophyta</taxon>
        <taxon>Spermatophyta</taxon>
        <taxon>Pinopsida</taxon>
        <taxon>Pinidae</taxon>
        <taxon>Conifers II</taxon>
        <taxon>Cupressales</taxon>
        <taxon>Taxaceae</taxon>
        <taxon>Taxus</taxon>
    </lineage>
</organism>
<feature type="non-terminal residue" evidence="5">
    <location>
        <position position="190"/>
    </location>
</feature>
<dbReference type="PANTHER" id="PTHR33077">
    <property type="entry name" value="PROTEIN TIFY 4A-RELATED-RELATED"/>
    <property type="match status" value="1"/>
</dbReference>
<evidence type="ECO:0000313" key="6">
    <source>
        <dbReference type="Proteomes" id="UP000824469"/>
    </source>
</evidence>
<dbReference type="SMART" id="SM00979">
    <property type="entry name" value="TIFY"/>
    <property type="match status" value="1"/>
</dbReference>
<dbReference type="AlphaFoldDB" id="A0AA38LMM2"/>
<gene>
    <name evidence="5" type="ORF">KI387_001422</name>
</gene>
<dbReference type="InterPro" id="IPR010399">
    <property type="entry name" value="Tify_dom"/>
</dbReference>
<feature type="signal peptide" evidence="3">
    <location>
        <begin position="1"/>
        <end position="20"/>
    </location>
</feature>